<name>A0ABQ8VZU5_PENCH</name>
<dbReference type="Gene3D" id="3.30.470.20">
    <property type="entry name" value="ATP-grasp fold, B domain"/>
    <property type="match status" value="1"/>
</dbReference>
<evidence type="ECO:0000313" key="2">
    <source>
        <dbReference type="Proteomes" id="UP001220256"/>
    </source>
</evidence>
<accession>A0ABQ8VZU5</accession>
<gene>
    <name evidence="1" type="ORF">N7505_011914</name>
</gene>
<evidence type="ECO:0000313" key="1">
    <source>
        <dbReference type="EMBL" id="KAJ5253251.1"/>
    </source>
</evidence>
<comment type="caution">
    <text evidence="1">The sequence shown here is derived from an EMBL/GenBank/DDBJ whole genome shotgun (WGS) entry which is preliminary data.</text>
</comment>
<dbReference type="SUPFAM" id="SSF56059">
    <property type="entry name" value="Glutathione synthetase ATP-binding domain-like"/>
    <property type="match status" value="1"/>
</dbReference>
<dbReference type="Proteomes" id="UP001220256">
    <property type="component" value="Unassembled WGS sequence"/>
</dbReference>
<protein>
    <submittedName>
        <fullName evidence="1">Uncharacterized protein</fullName>
    </submittedName>
</protein>
<dbReference type="EMBL" id="JAPVEB010000012">
    <property type="protein sequence ID" value="KAJ5253251.1"/>
    <property type="molecule type" value="Genomic_DNA"/>
</dbReference>
<organism evidence="1 2">
    <name type="scientific">Penicillium chrysogenum</name>
    <name type="common">Penicillium notatum</name>
    <dbReference type="NCBI Taxonomy" id="5076"/>
    <lineage>
        <taxon>Eukaryota</taxon>
        <taxon>Fungi</taxon>
        <taxon>Dikarya</taxon>
        <taxon>Ascomycota</taxon>
        <taxon>Pezizomycotina</taxon>
        <taxon>Eurotiomycetes</taxon>
        <taxon>Eurotiomycetidae</taxon>
        <taxon>Eurotiales</taxon>
        <taxon>Aspergillaceae</taxon>
        <taxon>Penicillium</taxon>
        <taxon>Penicillium chrysogenum species complex</taxon>
    </lineage>
</organism>
<proteinExistence type="predicted"/>
<sequence>MSGMGFFGADNILEFAEAAEAIAKHADLHGPRFVIEEYCDGPEVNANLVLSEGEILFSQVCDEQPKLGDGTLEEKALGFTESGVMWYSNLPSSEQNLIVQDLHQKLLRLGLHSGVLHLRPVSKSH</sequence>
<keyword evidence="2" id="KW-1185">Reference proteome</keyword>
<reference evidence="1 2" key="1">
    <citation type="journal article" date="2023" name="IMA Fungus">
        <title>Comparative genomic study of the Penicillium genus elucidates a diverse pangenome and 15 lateral gene transfer events.</title>
        <authorList>
            <person name="Petersen C."/>
            <person name="Sorensen T."/>
            <person name="Nielsen M.R."/>
            <person name="Sondergaard T.E."/>
            <person name="Sorensen J.L."/>
            <person name="Fitzpatrick D.A."/>
            <person name="Frisvad J.C."/>
            <person name="Nielsen K.L."/>
        </authorList>
    </citation>
    <scope>NUCLEOTIDE SEQUENCE [LARGE SCALE GENOMIC DNA]</scope>
    <source>
        <strain evidence="1 2">IBT 3361</strain>
    </source>
</reference>